<dbReference type="GO" id="GO:0070573">
    <property type="term" value="F:metallodipeptidase activity"/>
    <property type="evidence" value="ECO:0007669"/>
    <property type="project" value="InterPro"/>
</dbReference>
<dbReference type="Pfam" id="PF01244">
    <property type="entry name" value="Peptidase_M19"/>
    <property type="match status" value="1"/>
</dbReference>
<dbReference type="AlphaFoldDB" id="A0A1L6MX92"/>
<dbReference type="InterPro" id="IPR008257">
    <property type="entry name" value="Pept_M19"/>
</dbReference>
<dbReference type="GO" id="GO:0006508">
    <property type="term" value="P:proteolysis"/>
    <property type="evidence" value="ECO:0007669"/>
    <property type="project" value="InterPro"/>
</dbReference>
<evidence type="ECO:0000313" key="2">
    <source>
        <dbReference type="Proteomes" id="UP000185544"/>
    </source>
</evidence>
<evidence type="ECO:0000313" key="1">
    <source>
        <dbReference type="EMBL" id="APS00193.1"/>
    </source>
</evidence>
<evidence type="ECO:0008006" key="3">
    <source>
        <dbReference type="Google" id="ProtNLM"/>
    </source>
</evidence>
<dbReference type="KEGG" id="pabo:BCY86_05490"/>
<keyword evidence="2" id="KW-1185">Reference proteome</keyword>
<sequence length="149" mass="16258">MEVANAARLIGVLLGIEGTHALDGDREAIGPFGQRDVRYVGLLHVCASRLGFPAYEYGRQDHQGLTSWGKGLIEQCTAHRVLIDLAHVNSKGFEETYAPSIFPPIVSHTGAHLVFRHWRNIEDDQIRATAQKGGASAFSLPPNISEEDG</sequence>
<dbReference type="EMBL" id="CP016908">
    <property type="protein sequence ID" value="APS00193.1"/>
    <property type="molecule type" value="Genomic_DNA"/>
</dbReference>
<gene>
    <name evidence="1" type="ORF">BCY86_05490</name>
</gene>
<name>A0A1L6MX92_9BACT</name>
<reference evidence="1 2" key="1">
    <citation type="submission" date="2016-08" db="EMBL/GenBank/DDBJ databases">
        <title>Identification and validation of antigenic proteins from Pajaroellobacter abortibovis using de-novo genome sequence assembly and reverse vaccinology.</title>
        <authorList>
            <person name="Welly B.T."/>
            <person name="Miller M.R."/>
            <person name="Stott J.L."/>
            <person name="Blanchard M.T."/>
            <person name="Islas-Trejo A.D."/>
            <person name="O'Rourke S.M."/>
            <person name="Young A.E."/>
            <person name="Medrano J.F."/>
            <person name="Van Eenennaam A.L."/>
        </authorList>
    </citation>
    <scope>NUCLEOTIDE SEQUENCE [LARGE SCALE GENOMIC DNA]</scope>
    <source>
        <strain evidence="1 2">BTF92-0548A/99-0131</strain>
    </source>
</reference>
<accession>A0A1L6MX92</accession>
<protein>
    <recommendedName>
        <fullName evidence="3">Peptidase M19</fullName>
    </recommendedName>
</protein>
<dbReference type="SUPFAM" id="SSF51556">
    <property type="entry name" value="Metallo-dependent hydrolases"/>
    <property type="match status" value="1"/>
</dbReference>
<proteinExistence type="predicted"/>
<dbReference type="PROSITE" id="PS51365">
    <property type="entry name" value="RENAL_DIPEPTIDASE_2"/>
    <property type="match status" value="1"/>
</dbReference>
<dbReference type="Proteomes" id="UP000185544">
    <property type="component" value="Chromosome"/>
</dbReference>
<dbReference type="InterPro" id="IPR032466">
    <property type="entry name" value="Metal_Hydrolase"/>
</dbReference>
<dbReference type="PANTHER" id="PTHR10443">
    <property type="entry name" value="MICROSOMAL DIPEPTIDASE"/>
    <property type="match status" value="1"/>
</dbReference>
<dbReference type="PANTHER" id="PTHR10443:SF12">
    <property type="entry name" value="DIPEPTIDASE"/>
    <property type="match status" value="1"/>
</dbReference>
<dbReference type="Gene3D" id="3.20.20.140">
    <property type="entry name" value="Metal-dependent hydrolases"/>
    <property type="match status" value="1"/>
</dbReference>
<organism evidence="1 2">
    <name type="scientific">Pajaroellobacter abortibovis</name>
    <dbReference type="NCBI Taxonomy" id="1882918"/>
    <lineage>
        <taxon>Bacteria</taxon>
        <taxon>Pseudomonadati</taxon>
        <taxon>Myxococcota</taxon>
        <taxon>Polyangia</taxon>
        <taxon>Polyangiales</taxon>
        <taxon>Polyangiaceae</taxon>
    </lineage>
</organism>